<name>A0A1B8GVG8_9PEZI</name>
<reference evidence="2 3" key="1">
    <citation type="submission" date="2016-03" db="EMBL/GenBank/DDBJ databases">
        <title>Comparative genomics of Pseudogymnoascus destructans, the fungus causing white-nose syndrome of bats.</title>
        <authorList>
            <person name="Palmer J.M."/>
            <person name="Drees K.P."/>
            <person name="Foster J.T."/>
            <person name="Lindner D.L."/>
        </authorList>
    </citation>
    <scope>NUCLEOTIDE SEQUENCE [LARGE SCALE GENOMIC DNA]</scope>
    <source>
        <strain evidence="2 3">UAMH 10579</strain>
    </source>
</reference>
<accession>A0A1B8GVG8</accession>
<feature type="compositionally biased region" description="Acidic residues" evidence="1">
    <location>
        <begin position="284"/>
        <end position="305"/>
    </location>
</feature>
<keyword evidence="3" id="KW-1185">Reference proteome</keyword>
<dbReference type="Proteomes" id="UP000091956">
    <property type="component" value="Unassembled WGS sequence"/>
</dbReference>
<dbReference type="OrthoDB" id="3440053at2759"/>
<reference evidence="3" key="2">
    <citation type="journal article" date="2018" name="Nat. Commun.">
        <title>Extreme sensitivity to ultraviolet light in the fungal pathogen causing white-nose syndrome of bats.</title>
        <authorList>
            <person name="Palmer J.M."/>
            <person name="Drees K.P."/>
            <person name="Foster J.T."/>
            <person name="Lindner D.L."/>
        </authorList>
    </citation>
    <scope>NUCLEOTIDE SEQUENCE [LARGE SCALE GENOMIC DNA]</scope>
    <source>
        <strain evidence="3">UAMH 10579</strain>
    </source>
</reference>
<evidence type="ECO:0000313" key="2">
    <source>
        <dbReference type="EMBL" id="OBT99842.1"/>
    </source>
</evidence>
<organism evidence="2 3">
    <name type="scientific">Pseudogymnoascus verrucosus</name>
    <dbReference type="NCBI Taxonomy" id="342668"/>
    <lineage>
        <taxon>Eukaryota</taxon>
        <taxon>Fungi</taxon>
        <taxon>Dikarya</taxon>
        <taxon>Ascomycota</taxon>
        <taxon>Pezizomycotina</taxon>
        <taxon>Leotiomycetes</taxon>
        <taxon>Thelebolales</taxon>
        <taxon>Thelebolaceae</taxon>
        <taxon>Pseudogymnoascus</taxon>
    </lineage>
</organism>
<feature type="compositionally biased region" description="Polar residues" evidence="1">
    <location>
        <begin position="170"/>
        <end position="181"/>
    </location>
</feature>
<dbReference type="EMBL" id="KV460211">
    <property type="protein sequence ID" value="OBT99842.1"/>
    <property type="molecule type" value="Genomic_DNA"/>
</dbReference>
<dbReference type="RefSeq" id="XP_018133575.1">
    <property type="nucleotide sequence ID" value="XM_018271642.1"/>
</dbReference>
<dbReference type="GeneID" id="28835517"/>
<feature type="region of interest" description="Disordered" evidence="1">
    <location>
        <begin position="228"/>
        <end position="326"/>
    </location>
</feature>
<evidence type="ECO:0000313" key="3">
    <source>
        <dbReference type="Proteomes" id="UP000091956"/>
    </source>
</evidence>
<proteinExistence type="predicted"/>
<gene>
    <name evidence="2" type="ORF">VE01_02131</name>
</gene>
<feature type="region of interest" description="Disordered" evidence="1">
    <location>
        <begin position="118"/>
        <end position="181"/>
    </location>
</feature>
<evidence type="ECO:0000256" key="1">
    <source>
        <dbReference type="SAM" id="MobiDB-lite"/>
    </source>
</evidence>
<feature type="compositionally biased region" description="Low complexity" evidence="1">
    <location>
        <begin position="123"/>
        <end position="152"/>
    </location>
</feature>
<dbReference type="AlphaFoldDB" id="A0A1B8GVG8"/>
<sequence>MPPKPNQFPFTPLEPLNLEPIPRCEIHSSAHPRPRTCQACRYNYPPSLPQFSNSQITELTDDTYNTPEWFAASTTKLTDDMSEWLGGIDISETGSGEEEDLSESQLIQIWGLGDQLEWSDDMSGVPSGSEPEYGSGGESVYPLESLSESLSEGQSETYSGGALEPPLENPTMNSEVPSDTSMLDAPSIPSLTFSSPSTDSLPSTADYGSLHFSFENSDWDITALTRPTPASLNGAREMTPPLLSPPPLGPSIPAQEPAAPTPVNEAPRSPWREEPGDPFVGTGNEDDEEEEEDSDSWDGSDEDADFLGFGGGRSRVGSLAEKESEFGDWVEGSWDDEEVIMVVRFVGR</sequence>
<protein>
    <submittedName>
        <fullName evidence="2">Uncharacterized protein</fullName>
    </submittedName>
</protein>